<accession>A0A5C6M7S6</accession>
<dbReference type="Proteomes" id="UP000321083">
    <property type="component" value="Unassembled WGS sequence"/>
</dbReference>
<feature type="compositionally biased region" description="Low complexity" evidence="8">
    <location>
        <begin position="99"/>
        <end position="120"/>
    </location>
</feature>
<dbReference type="InterPro" id="IPR003369">
    <property type="entry name" value="TatA/B/E"/>
</dbReference>
<keyword evidence="5 9" id="KW-1133">Transmembrane helix</keyword>
<evidence type="ECO:0000256" key="3">
    <source>
        <dbReference type="ARBA" id="ARBA00022692"/>
    </source>
</evidence>
<evidence type="ECO:0000256" key="6">
    <source>
        <dbReference type="ARBA" id="ARBA00023010"/>
    </source>
</evidence>
<evidence type="ECO:0000313" key="10">
    <source>
        <dbReference type="EMBL" id="TWW10287.1"/>
    </source>
</evidence>
<feature type="transmembrane region" description="Helical" evidence="9">
    <location>
        <begin position="22"/>
        <end position="44"/>
    </location>
</feature>
<name>A0A5C6M7S6_9PLAN</name>
<comment type="caution">
    <text evidence="10">The sequence shown here is derived from an EMBL/GenBank/DDBJ whole genome shotgun (WGS) entry which is preliminary data.</text>
</comment>
<reference evidence="10 11" key="1">
    <citation type="submission" date="2019-08" db="EMBL/GenBank/DDBJ databases">
        <title>100 year-old enigma solved: identification of Planctomyces bekefii, the type genus and species of the phylum Planctomycetes.</title>
        <authorList>
            <person name="Svetlana D.N."/>
            <person name="Overmann J."/>
        </authorList>
    </citation>
    <scope>NUCLEOTIDE SEQUENCE [LARGE SCALE GENOMIC DNA]</scope>
    <source>
        <strain evidence="10">Phe10_nw2017</strain>
    </source>
</reference>
<gene>
    <name evidence="10" type="ORF">E3A20_07060</name>
</gene>
<feature type="region of interest" description="Disordered" evidence="8">
    <location>
        <begin position="83"/>
        <end position="120"/>
    </location>
</feature>
<keyword evidence="7 9" id="KW-0472">Membrane</keyword>
<protein>
    <recommendedName>
        <fullName evidence="12">Sec-independent protein translocase protein TatA</fullName>
    </recommendedName>
</protein>
<organism evidence="10 11">
    <name type="scientific">Planctomyces bekefii</name>
    <dbReference type="NCBI Taxonomy" id="1653850"/>
    <lineage>
        <taxon>Bacteria</taxon>
        <taxon>Pseudomonadati</taxon>
        <taxon>Planctomycetota</taxon>
        <taxon>Planctomycetia</taxon>
        <taxon>Planctomycetales</taxon>
        <taxon>Planctomycetaceae</taxon>
        <taxon>Planctomyces</taxon>
    </lineage>
</organism>
<evidence type="ECO:0000256" key="1">
    <source>
        <dbReference type="ARBA" id="ARBA00004167"/>
    </source>
</evidence>
<dbReference type="EMBL" id="SRHE01000098">
    <property type="protein sequence ID" value="TWW10287.1"/>
    <property type="molecule type" value="Genomic_DNA"/>
</dbReference>
<dbReference type="GO" id="GO:0015031">
    <property type="term" value="P:protein transport"/>
    <property type="evidence" value="ECO:0007669"/>
    <property type="project" value="UniProtKB-KW"/>
</dbReference>
<evidence type="ECO:0000256" key="7">
    <source>
        <dbReference type="ARBA" id="ARBA00023136"/>
    </source>
</evidence>
<proteinExistence type="predicted"/>
<dbReference type="Gene3D" id="1.20.5.3310">
    <property type="match status" value="1"/>
</dbReference>
<evidence type="ECO:0000256" key="5">
    <source>
        <dbReference type="ARBA" id="ARBA00022989"/>
    </source>
</evidence>
<keyword evidence="6" id="KW-0811">Translocation</keyword>
<comment type="subcellular location">
    <subcellularLocation>
        <location evidence="1">Membrane</location>
        <topology evidence="1">Single-pass membrane protein</topology>
    </subcellularLocation>
</comment>
<keyword evidence="3 9" id="KW-0812">Transmembrane</keyword>
<evidence type="ECO:0000256" key="4">
    <source>
        <dbReference type="ARBA" id="ARBA00022927"/>
    </source>
</evidence>
<keyword evidence="4" id="KW-0653">Protein transport</keyword>
<keyword evidence="2" id="KW-0813">Transport</keyword>
<dbReference type="AlphaFoldDB" id="A0A5C6M7S6"/>
<evidence type="ECO:0000313" key="11">
    <source>
        <dbReference type="Proteomes" id="UP000321083"/>
    </source>
</evidence>
<evidence type="ECO:0000256" key="8">
    <source>
        <dbReference type="SAM" id="MobiDB-lite"/>
    </source>
</evidence>
<evidence type="ECO:0000256" key="2">
    <source>
        <dbReference type="ARBA" id="ARBA00022448"/>
    </source>
</evidence>
<evidence type="ECO:0000256" key="9">
    <source>
        <dbReference type="SAM" id="Phobius"/>
    </source>
</evidence>
<keyword evidence="11" id="KW-1185">Reference proteome</keyword>
<sequence length="120" mass="12806">MIAGCVVVFRIQNCPAWTTGMLGLPGVGTAEMLIVGIIALLLFGKNLPSVARNMGKSMAELKKGLSGFQEEFRSVTREAERSMAIDMHDTAPAERSRPVARPAAPATAADDFAAPKFDLE</sequence>
<evidence type="ECO:0008006" key="12">
    <source>
        <dbReference type="Google" id="ProtNLM"/>
    </source>
</evidence>
<reference evidence="10 11" key="2">
    <citation type="submission" date="2019-08" db="EMBL/GenBank/DDBJ databases">
        <authorList>
            <person name="Henke P."/>
        </authorList>
    </citation>
    <scope>NUCLEOTIDE SEQUENCE [LARGE SCALE GENOMIC DNA]</scope>
    <source>
        <strain evidence="10">Phe10_nw2017</strain>
    </source>
</reference>
<dbReference type="Pfam" id="PF02416">
    <property type="entry name" value="TatA_B_E"/>
    <property type="match status" value="1"/>
</dbReference>
<dbReference type="GO" id="GO:0016020">
    <property type="term" value="C:membrane"/>
    <property type="evidence" value="ECO:0007669"/>
    <property type="project" value="UniProtKB-ARBA"/>
</dbReference>
<feature type="compositionally biased region" description="Basic and acidic residues" evidence="8">
    <location>
        <begin position="83"/>
        <end position="97"/>
    </location>
</feature>